<protein>
    <submittedName>
        <fullName evidence="3">VanZ family protein</fullName>
    </submittedName>
</protein>
<dbReference type="NCBIfam" id="NF037970">
    <property type="entry name" value="vanZ_1"/>
    <property type="match status" value="1"/>
</dbReference>
<dbReference type="RefSeq" id="WP_095326721.1">
    <property type="nucleotide sequence ID" value="NZ_NPCC01000015.1"/>
</dbReference>
<organism evidence="3 4">
    <name type="scientific">Shouchella clausii</name>
    <name type="common">Alkalihalobacillus clausii</name>
    <dbReference type="NCBI Taxonomy" id="79880"/>
    <lineage>
        <taxon>Bacteria</taxon>
        <taxon>Bacillati</taxon>
        <taxon>Bacillota</taxon>
        <taxon>Bacilli</taxon>
        <taxon>Bacillales</taxon>
        <taxon>Bacillaceae</taxon>
        <taxon>Shouchella</taxon>
    </lineage>
</organism>
<feature type="transmembrane region" description="Helical" evidence="1">
    <location>
        <begin position="6"/>
        <end position="23"/>
    </location>
</feature>
<evidence type="ECO:0000256" key="1">
    <source>
        <dbReference type="SAM" id="Phobius"/>
    </source>
</evidence>
<dbReference type="AlphaFoldDB" id="A0A268NYW6"/>
<comment type="caution">
    <text evidence="3">The sequence shown here is derived from an EMBL/GenBank/DDBJ whole genome shotgun (WGS) entry which is preliminary data.</text>
</comment>
<sequence length="150" mass="16323">MYNKAIVSWIAAILWMATIFLLSHQPANDSSKLSLGVLDFFMQSLSAMMPQVEMHADLLHTVVRKGAHFGAYFILGILMLNGLRQVGGKGGKAAVLALCLCFLYAITDEIHQLFIPGRSGQFTDVLIDTAGAATGIGIFSLVLHLFRNVK</sequence>
<keyword evidence="1" id="KW-0472">Membrane</keyword>
<proteinExistence type="predicted"/>
<evidence type="ECO:0000313" key="3">
    <source>
        <dbReference type="EMBL" id="PAE88449.1"/>
    </source>
</evidence>
<dbReference type="Pfam" id="PF04892">
    <property type="entry name" value="VanZ"/>
    <property type="match status" value="1"/>
</dbReference>
<accession>A0A268NYW6</accession>
<dbReference type="Proteomes" id="UP000216207">
    <property type="component" value="Unassembled WGS sequence"/>
</dbReference>
<evidence type="ECO:0000313" key="4">
    <source>
        <dbReference type="Proteomes" id="UP000216207"/>
    </source>
</evidence>
<dbReference type="EMBL" id="NPCC01000015">
    <property type="protein sequence ID" value="PAE88449.1"/>
    <property type="molecule type" value="Genomic_DNA"/>
</dbReference>
<feature type="domain" description="VanZ-like" evidence="2">
    <location>
        <begin position="9"/>
        <end position="142"/>
    </location>
</feature>
<evidence type="ECO:0000259" key="2">
    <source>
        <dbReference type="Pfam" id="PF04892"/>
    </source>
</evidence>
<keyword evidence="1" id="KW-1133">Transmembrane helix</keyword>
<dbReference type="InterPro" id="IPR016747">
    <property type="entry name" value="Phosphotransbutyrylase"/>
</dbReference>
<feature type="transmembrane region" description="Helical" evidence="1">
    <location>
        <begin position="126"/>
        <end position="146"/>
    </location>
</feature>
<dbReference type="InterPro" id="IPR006976">
    <property type="entry name" value="VanZ-like"/>
</dbReference>
<name>A0A268NYW6_SHOCL</name>
<dbReference type="PIRSF" id="PIRSF019083">
    <property type="entry name" value="UCP019083_VanZ"/>
    <property type="match status" value="1"/>
</dbReference>
<gene>
    <name evidence="3" type="ORF">CHH72_12465</name>
</gene>
<feature type="transmembrane region" description="Helical" evidence="1">
    <location>
        <begin position="90"/>
        <end position="106"/>
    </location>
</feature>
<keyword evidence="1" id="KW-0812">Transmembrane</keyword>
<reference evidence="3 4" key="1">
    <citation type="submission" date="2017-07" db="EMBL/GenBank/DDBJ databases">
        <title>Isolation and whole genome analysis of endospore-forming bacteria from heroin.</title>
        <authorList>
            <person name="Kalinowski J."/>
            <person name="Ahrens B."/>
            <person name="Al-Dilaimi A."/>
            <person name="Winkler A."/>
            <person name="Wibberg D."/>
            <person name="Schleenbecker U."/>
            <person name="Ruckert C."/>
            <person name="Wolfel R."/>
            <person name="Grass G."/>
        </authorList>
    </citation>
    <scope>NUCLEOTIDE SEQUENCE [LARGE SCALE GENOMIC DNA]</scope>
    <source>
        <strain evidence="3 4">7539</strain>
    </source>
</reference>
<feature type="transmembrane region" description="Helical" evidence="1">
    <location>
        <begin position="66"/>
        <end position="83"/>
    </location>
</feature>